<evidence type="ECO:0000313" key="2">
    <source>
        <dbReference type="Proteomes" id="UP000676967"/>
    </source>
</evidence>
<keyword evidence="2" id="KW-1185">Reference proteome</keyword>
<accession>A0ABM7M7K1</accession>
<gene>
    <name evidence="1" type="ORF">Aiant_82490</name>
</gene>
<proteinExistence type="predicted"/>
<evidence type="ECO:0000313" key="1">
    <source>
        <dbReference type="EMBL" id="BCJ47592.1"/>
    </source>
</evidence>
<dbReference type="Proteomes" id="UP000676967">
    <property type="component" value="Chromosome"/>
</dbReference>
<reference evidence="1 2" key="1">
    <citation type="submission" date="2020-08" db="EMBL/GenBank/DDBJ databases">
        <title>Whole genome shotgun sequence of Actinoplanes ianthinogenes NBRC 13996.</title>
        <authorList>
            <person name="Komaki H."/>
            <person name="Tamura T."/>
        </authorList>
    </citation>
    <scope>NUCLEOTIDE SEQUENCE [LARGE SCALE GENOMIC DNA]</scope>
    <source>
        <strain evidence="1 2">NBRC 13996</strain>
    </source>
</reference>
<organism evidence="1 2">
    <name type="scientific">Actinoplanes ianthinogenes</name>
    <dbReference type="NCBI Taxonomy" id="122358"/>
    <lineage>
        <taxon>Bacteria</taxon>
        <taxon>Bacillati</taxon>
        <taxon>Actinomycetota</taxon>
        <taxon>Actinomycetes</taxon>
        <taxon>Micromonosporales</taxon>
        <taxon>Micromonosporaceae</taxon>
        <taxon>Actinoplanes</taxon>
    </lineage>
</organism>
<dbReference type="EMBL" id="AP023356">
    <property type="protein sequence ID" value="BCJ47592.1"/>
    <property type="molecule type" value="Genomic_DNA"/>
</dbReference>
<name>A0ABM7M7K1_9ACTN</name>
<sequence length="445" mass="47603">MGEIERLARLWLSDYLHDHKLVVAENGDVVPAPATLSDDAPVPPAGRPDLARILTNDLASLRARFEAFYALDPLDSTVIIGKLGGIPTGPADGAFPGVVRSKGLATSVYDRIGEAYETGVVPVRDLVDWQHWTGDGALAFRDRFLKPLQTASQQQQAYAMILAMVAVAQHAAIVETHHYLLNIADTLIRRLQGHGRTTEHPATVEFLSRASIAFGIASLIPGPGSLLTGALSLGTSLAGYHLGKLEENPDEAPIDGTAAPRAIESAIAVIDAVERRLSEFDDDLAGRLDGMDSANGFASPDLRVERPDVANSSDAMETLDFDKGAPTGDAVVVSVAHLYEAGYVHLPGAASQYEAAEAKLTSCELSHGVRAYLGRSSFRFEMACIDLAAILRSTRHSLADSGVSLVRCAQQYQLTDEQSADLLRRVENLVPPAADPDPNYRNGPV</sequence>
<protein>
    <submittedName>
        <fullName evidence="1">Uncharacterized protein</fullName>
    </submittedName>
</protein>